<evidence type="ECO:0000256" key="2">
    <source>
        <dbReference type="ARBA" id="ARBA00022448"/>
    </source>
</evidence>
<keyword evidence="5 10" id="KW-0067">ATP-binding</keyword>
<dbReference type="GO" id="GO:0015833">
    <property type="term" value="P:peptide transport"/>
    <property type="evidence" value="ECO:0007669"/>
    <property type="project" value="InterPro"/>
</dbReference>
<dbReference type="GO" id="GO:0005886">
    <property type="term" value="C:plasma membrane"/>
    <property type="evidence" value="ECO:0007669"/>
    <property type="project" value="UniProtKB-SubCell"/>
</dbReference>
<dbReference type="NCBIfam" id="TIGR01727">
    <property type="entry name" value="oligo_HPY"/>
    <property type="match status" value="1"/>
</dbReference>
<dbReference type="EMBL" id="REFS01000002">
    <property type="protein sequence ID" value="RMB23960.1"/>
    <property type="molecule type" value="Genomic_DNA"/>
</dbReference>
<dbReference type="PROSITE" id="PS50893">
    <property type="entry name" value="ABC_TRANSPORTER_2"/>
    <property type="match status" value="1"/>
</dbReference>
<dbReference type="Pfam" id="PF00005">
    <property type="entry name" value="ABC_tran"/>
    <property type="match status" value="1"/>
</dbReference>
<dbReference type="EMBL" id="CP034145">
    <property type="protein sequence ID" value="AZH24399.1"/>
    <property type="molecule type" value="Genomic_DNA"/>
</dbReference>
<dbReference type="InterPro" id="IPR027417">
    <property type="entry name" value="P-loop_NTPase"/>
</dbReference>
<dbReference type="GO" id="GO:0005524">
    <property type="term" value="F:ATP binding"/>
    <property type="evidence" value="ECO:0007669"/>
    <property type="project" value="UniProtKB-KW"/>
</dbReference>
<evidence type="ECO:0000256" key="1">
    <source>
        <dbReference type="ARBA" id="ARBA00004202"/>
    </source>
</evidence>
<evidence type="ECO:0000259" key="8">
    <source>
        <dbReference type="PROSITE" id="PS50893"/>
    </source>
</evidence>
<evidence type="ECO:0000313" key="10">
    <source>
        <dbReference type="EMBL" id="RMB23960.1"/>
    </source>
</evidence>
<evidence type="ECO:0000313" key="12">
    <source>
        <dbReference type="Proteomes" id="UP000282007"/>
    </source>
</evidence>
<dbReference type="GO" id="GO:0016887">
    <property type="term" value="F:ATP hydrolysis activity"/>
    <property type="evidence" value="ECO:0007669"/>
    <property type="project" value="InterPro"/>
</dbReference>
<dbReference type="FunFam" id="3.40.50.300:FF:000016">
    <property type="entry name" value="Oligopeptide ABC transporter ATP-binding component"/>
    <property type="match status" value="1"/>
</dbReference>
<protein>
    <submittedName>
        <fullName evidence="9">ABC transporter ATP-binding protein</fullName>
    </submittedName>
    <submittedName>
        <fullName evidence="10">Peptide/nickel transport system ATP-binding protein</fullName>
    </submittedName>
</protein>
<dbReference type="PANTHER" id="PTHR43297:SF2">
    <property type="entry name" value="DIPEPTIDE TRANSPORT ATP-BINDING PROTEIN DPPD"/>
    <property type="match status" value="1"/>
</dbReference>
<dbReference type="PROSITE" id="PS00211">
    <property type="entry name" value="ABC_TRANSPORTER_1"/>
    <property type="match status" value="1"/>
</dbReference>
<reference evidence="10" key="3">
    <citation type="submission" date="2018-10" db="EMBL/GenBank/DDBJ databases">
        <authorList>
            <person name="Whitman W."/>
            <person name="Huntemann M."/>
            <person name="Clum A."/>
            <person name="Pillay M."/>
            <person name="Palaniappan K."/>
            <person name="Varghese N."/>
            <person name="Mikhailova N."/>
            <person name="Stamatis D."/>
            <person name="Reddy T."/>
            <person name="Daum C."/>
            <person name="Shapiro N."/>
            <person name="Ivanova N."/>
            <person name="Kyrpides N."/>
            <person name="Woyke T."/>
        </authorList>
    </citation>
    <scope>NUCLEOTIDE SEQUENCE</scope>
    <source>
        <strain evidence="10">CGMCC 1.10124</strain>
    </source>
</reference>
<dbReference type="GeneID" id="38470211"/>
<dbReference type="RefSeq" id="WP_121919857.1">
    <property type="nucleotide sequence ID" value="NZ_CP034145.1"/>
</dbReference>
<proteinExistence type="predicted"/>
<dbReference type="KEGG" id="haer:DU502_02955"/>
<dbReference type="Proteomes" id="UP000282007">
    <property type="component" value="Chromosome"/>
</dbReference>
<dbReference type="SMART" id="SM00382">
    <property type="entry name" value="AAA"/>
    <property type="match status" value="1"/>
</dbReference>
<dbReference type="InterPro" id="IPR003593">
    <property type="entry name" value="AAA+_ATPase"/>
</dbReference>
<name>A0A3M0DTA3_9EURY</name>
<reference evidence="10 11" key="1">
    <citation type="journal article" date="2015" name="Stand. Genomic Sci.">
        <title>Genomic Encyclopedia of Bacterial and Archaeal Type Strains, Phase III: the genomes of soil and plant-associated and newly described type strains.</title>
        <authorList>
            <person name="Whitman W.B."/>
            <person name="Woyke T."/>
            <person name="Klenk H.P."/>
            <person name="Zhou Y."/>
            <person name="Lilburn T.G."/>
            <person name="Beck B.J."/>
            <person name="De Vos P."/>
            <person name="Vandamme P."/>
            <person name="Eisen J.A."/>
            <person name="Garrity G."/>
            <person name="Hugenholtz P."/>
            <person name="Kyrpides N.C."/>
        </authorList>
    </citation>
    <scope>NUCLEOTIDE SEQUENCE [LARGE SCALE GENOMIC DNA]</scope>
    <source>
        <strain evidence="10 11">CGMCC 1.10124</strain>
    </source>
</reference>
<evidence type="ECO:0000313" key="9">
    <source>
        <dbReference type="EMBL" id="AZH24399.1"/>
    </source>
</evidence>
<dbReference type="Pfam" id="PF08352">
    <property type="entry name" value="oligo_HPY"/>
    <property type="match status" value="1"/>
</dbReference>
<feature type="region of interest" description="Disordered" evidence="7">
    <location>
        <begin position="300"/>
        <end position="334"/>
    </location>
</feature>
<keyword evidence="4" id="KW-0547">Nucleotide-binding</keyword>
<evidence type="ECO:0000256" key="4">
    <source>
        <dbReference type="ARBA" id="ARBA00022741"/>
    </source>
</evidence>
<dbReference type="Proteomes" id="UP000277326">
    <property type="component" value="Unassembled WGS sequence"/>
</dbReference>
<dbReference type="InterPro" id="IPR013563">
    <property type="entry name" value="Oligopep_ABC_C"/>
</dbReference>
<dbReference type="InterPro" id="IPR003439">
    <property type="entry name" value="ABC_transporter-like_ATP-bd"/>
</dbReference>
<organism evidence="10 11">
    <name type="scientific">Haloplanus aerogenes</name>
    <dbReference type="NCBI Taxonomy" id="660522"/>
    <lineage>
        <taxon>Archaea</taxon>
        <taxon>Methanobacteriati</taxon>
        <taxon>Methanobacteriota</taxon>
        <taxon>Stenosarchaea group</taxon>
        <taxon>Halobacteria</taxon>
        <taxon>Halobacteriales</taxon>
        <taxon>Haloferacaceae</taxon>
        <taxon>Haloplanus</taxon>
    </lineage>
</organism>
<keyword evidence="12" id="KW-1185">Reference proteome</keyword>
<dbReference type="CDD" id="cd03257">
    <property type="entry name" value="ABC_NikE_OppD_transporters"/>
    <property type="match status" value="1"/>
</dbReference>
<reference evidence="9 12" key="2">
    <citation type="submission" date="2018-07" db="EMBL/GenBank/DDBJ databases">
        <title>Genome sequences of Haloplanus aerogenes JCM 16430T.</title>
        <authorList>
            <person name="Kim Y.B."/>
            <person name="Roh S.W."/>
        </authorList>
    </citation>
    <scope>NUCLEOTIDE SEQUENCE [LARGE SCALE GENOMIC DNA]</scope>
    <source>
        <strain evidence="9 12">JCM 16430</strain>
    </source>
</reference>
<evidence type="ECO:0000313" key="11">
    <source>
        <dbReference type="Proteomes" id="UP000277326"/>
    </source>
</evidence>
<dbReference type="InterPro" id="IPR050388">
    <property type="entry name" value="ABC_Ni/Peptide_Import"/>
</dbReference>
<accession>A0A3M0DTA3</accession>
<keyword evidence="6" id="KW-0472">Membrane</keyword>
<dbReference type="AlphaFoldDB" id="A0A3M0DTA3"/>
<evidence type="ECO:0000256" key="3">
    <source>
        <dbReference type="ARBA" id="ARBA00022475"/>
    </source>
</evidence>
<evidence type="ECO:0000256" key="6">
    <source>
        <dbReference type="ARBA" id="ARBA00023136"/>
    </source>
</evidence>
<dbReference type="InterPro" id="IPR017871">
    <property type="entry name" value="ABC_transporter-like_CS"/>
</dbReference>
<keyword evidence="3" id="KW-1003">Cell membrane</keyword>
<gene>
    <name evidence="10" type="ORF">ATH50_1192</name>
    <name evidence="9" type="ORF">DU502_02955</name>
</gene>
<feature type="domain" description="ABC transporter" evidence="8">
    <location>
        <begin position="6"/>
        <end position="253"/>
    </location>
</feature>
<dbReference type="SUPFAM" id="SSF52540">
    <property type="entry name" value="P-loop containing nucleoside triphosphate hydrolases"/>
    <property type="match status" value="1"/>
</dbReference>
<dbReference type="PANTHER" id="PTHR43297">
    <property type="entry name" value="OLIGOPEPTIDE TRANSPORT ATP-BINDING PROTEIN APPD"/>
    <property type="match status" value="1"/>
</dbReference>
<evidence type="ECO:0000256" key="7">
    <source>
        <dbReference type="SAM" id="MobiDB-lite"/>
    </source>
</evidence>
<sequence length="373" mass="39581">MALLEVEDLDVRFYTEGGVVQAVDDLSYTLDRGERLGIVGESGAGKTVTALAVLDLLDDPGRIEGGSIRFDGEEIVGASPERLRRLRGGEIGMVFQDPETALNPVYTVGEQVAEAVRVHTDREGEAAHDRAVALLDRVGIPDPATRATQYPHEFSGGMAQRVVVAMALAGDPDLLIADEPTTGLDVTIEAQLLDLLDDLAADDLAVQLVSHDLGVVAGFCDRVLVMYAGQAVERASVGDLFYHPRHPYTAGLLSAIPRIGDDRDRLATIPGTTPDLASPPPGCRFHPRCPYAEDACTKRDPPLVGVDSEVRRTSESGAGEAGNGKARRASESGADASDHQAACLAYVDDADFDGDLDFFVEVAGDEDDAEADS</sequence>
<dbReference type="Gene3D" id="3.40.50.300">
    <property type="entry name" value="P-loop containing nucleotide triphosphate hydrolases"/>
    <property type="match status" value="1"/>
</dbReference>
<keyword evidence="2" id="KW-0813">Transport</keyword>
<evidence type="ECO:0000256" key="5">
    <source>
        <dbReference type="ARBA" id="ARBA00022840"/>
    </source>
</evidence>
<comment type="subcellular location">
    <subcellularLocation>
        <location evidence="1">Cell membrane</location>
        <topology evidence="1">Peripheral membrane protein</topology>
    </subcellularLocation>
</comment>